<gene>
    <name evidence="1" type="ORF">UFOPK1684_01194</name>
</gene>
<dbReference type="EMBL" id="CAEZTM010000064">
    <property type="protein sequence ID" value="CAB4578235.1"/>
    <property type="molecule type" value="Genomic_DNA"/>
</dbReference>
<dbReference type="AlphaFoldDB" id="A0A6J6ES48"/>
<accession>A0A6J6ES48</accession>
<proteinExistence type="predicted"/>
<sequence>MVGLRQRRSSPIARAFVQSLFDQAQSRCEQGPSRQLGIFDNKIAVHFSRADEISDLIANAFNLSAPSGAQTTTNLYVVRLSGDGIAFPDFEWAREWIEACEPIPTAVTSPYRVFFDRNQGVIYCYDEFNHSAVIVLRSAQEIDSRSLITPFRLLWSWIASAQSVSIVHAGAIALGERGILLAGPSGSGKSTLSFGVATSSSGLFAADDCVAVSTTRAHAVYSRVKLASDTKTEIMGSTVHRVPDHLPEAHQAKPYLQITGNEHWFLRGVELAAIVFPVIAGQTGHYRLEARQAQRMLTKDSQRELFGGSPRDTIRLAKLAGALPAYRLLLGDNLGTNIRALEDIVGR</sequence>
<organism evidence="1">
    <name type="scientific">freshwater metagenome</name>
    <dbReference type="NCBI Taxonomy" id="449393"/>
    <lineage>
        <taxon>unclassified sequences</taxon>
        <taxon>metagenomes</taxon>
        <taxon>ecological metagenomes</taxon>
    </lineage>
</organism>
<evidence type="ECO:0000313" key="1">
    <source>
        <dbReference type="EMBL" id="CAB4578235.1"/>
    </source>
</evidence>
<dbReference type="Gene3D" id="3.40.50.300">
    <property type="entry name" value="P-loop containing nucleotide triphosphate hydrolases"/>
    <property type="match status" value="1"/>
</dbReference>
<reference evidence="1" key="1">
    <citation type="submission" date="2020-05" db="EMBL/GenBank/DDBJ databases">
        <authorList>
            <person name="Chiriac C."/>
            <person name="Salcher M."/>
            <person name="Ghai R."/>
            <person name="Kavagutti S V."/>
        </authorList>
    </citation>
    <scope>NUCLEOTIDE SEQUENCE</scope>
</reference>
<name>A0A6J6ES48_9ZZZZ</name>
<dbReference type="InterPro" id="IPR027417">
    <property type="entry name" value="P-loop_NTPase"/>
</dbReference>
<protein>
    <submittedName>
        <fullName evidence="1">Unannotated protein</fullName>
    </submittedName>
</protein>
<dbReference type="SUPFAM" id="SSF53795">
    <property type="entry name" value="PEP carboxykinase-like"/>
    <property type="match status" value="1"/>
</dbReference>